<dbReference type="Gene3D" id="2.120.10.80">
    <property type="entry name" value="Kelch-type beta propeller"/>
    <property type="match status" value="2"/>
</dbReference>
<dbReference type="InterPro" id="IPR015915">
    <property type="entry name" value="Kelch-typ_b-propeller"/>
</dbReference>
<dbReference type="EMBL" id="CADCTW010000136">
    <property type="protein sequence ID" value="CAA9339465.1"/>
    <property type="molecule type" value="Genomic_DNA"/>
</dbReference>
<feature type="domain" description="BIG2" evidence="2">
    <location>
        <begin position="33"/>
        <end position="95"/>
    </location>
</feature>
<dbReference type="SUPFAM" id="SSF49373">
    <property type="entry name" value="Invasin/intimin cell-adhesion fragments"/>
    <property type="match status" value="1"/>
</dbReference>
<feature type="chain" id="PRO_5026789553" description="BIG2 domain-containing protein" evidence="1">
    <location>
        <begin position="22"/>
        <end position="409"/>
    </location>
</feature>
<reference evidence="3" key="1">
    <citation type="submission" date="2020-02" db="EMBL/GenBank/DDBJ databases">
        <authorList>
            <person name="Meier V. D."/>
        </authorList>
    </citation>
    <scope>NUCLEOTIDE SEQUENCE</scope>
    <source>
        <strain evidence="3">AVDCRST_MAG68</strain>
    </source>
</reference>
<gene>
    <name evidence="3" type="ORF">AVDCRST_MAG68-2875</name>
</gene>
<dbReference type="PANTHER" id="PTHR45632:SF24">
    <property type="entry name" value="GALACTOSE OXIDASE"/>
    <property type="match status" value="1"/>
</dbReference>
<evidence type="ECO:0000313" key="3">
    <source>
        <dbReference type="EMBL" id="CAA9339465.1"/>
    </source>
</evidence>
<dbReference type="InterPro" id="IPR008964">
    <property type="entry name" value="Invasin/intimin_cell_adhesion"/>
</dbReference>
<dbReference type="InterPro" id="IPR003343">
    <property type="entry name" value="Big_2"/>
</dbReference>
<accession>A0A6J4LQP1</accession>
<evidence type="ECO:0000256" key="1">
    <source>
        <dbReference type="SAM" id="SignalP"/>
    </source>
</evidence>
<dbReference type="SMART" id="SM00612">
    <property type="entry name" value="Kelch"/>
    <property type="match status" value="4"/>
</dbReference>
<dbReference type="SUPFAM" id="SSF50965">
    <property type="entry name" value="Galactose oxidase, central domain"/>
    <property type="match status" value="1"/>
</dbReference>
<dbReference type="AlphaFoldDB" id="A0A6J4LQP1"/>
<dbReference type="Pfam" id="PF24681">
    <property type="entry name" value="Kelch_KLHDC2_KLHL20_DRC7"/>
    <property type="match status" value="1"/>
</dbReference>
<dbReference type="InterPro" id="IPR011043">
    <property type="entry name" value="Gal_Oxase/kelch_b-propeller"/>
</dbReference>
<evidence type="ECO:0000259" key="2">
    <source>
        <dbReference type="Pfam" id="PF02368"/>
    </source>
</evidence>
<sequence length="409" mass="42757">MKRAIALGTVVLSAAAFPACGKGPVEHSGDPQLTLSVDSVTVDVGAAASVTATVLNASAPARFVSRDSSVATVNGNGAISGVAVGSTYVVATLSNRADVRDSVRVRVRAPVDGEWGLRAELLENNSEFALAEANGKLYVLGGYPPSRQTARTAQIYDIASDRWQLGPQLPQPNNHGMAAAVNGKIYLIGGQTTDDQQGATAVDMVYELDPAKGAWVEKARMPTARSGGVAVAYGGKIYVAGGRVPRGNDFAVYDPAADKWEVLPNLPSQRNHITGAAIRDRIHIVGGRLGNGLSPQKSDAHEVFDPQTRTWTTAAPMLSGRSGINGVLARGCFHVWGGESPAGMSAQHEYYDPRTNQWSSLRAMPKPVHGVVGSAFVDGLIWVTGGGTSIGGGSGSLLNQTYRPIVSCE</sequence>
<dbReference type="Pfam" id="PF02368">
    <property type="entry name" value="Big_2"/>
    <property type="match status" value="1"/>
</dbReference>
<organism evidence="3">
    <name type="scientific">uncultured Gemmatimonadota bacterium</name>
    <dbReference type="NCBI Taxonomy" id="203437"/>
    <lineage>
        <taxon>Bacteria</taxon>
        <taxon>Pseudomonadati</taxon>
        <taxon>Gemmatimonadota</taxon>
        <taxon>environmental samples</taxon>
    </lineage>
</organism>
<proteinExistence type="predicted"/>
<keyword evidence="1" id="KW-0732">Signal</keyword>
<feature type="signal peptide" evidence="1">
    <location>
        <begin position="1"/>
        <end position="21"/>
    </location>
</feature>
<protein>
    <recommendedName>
        <fullName evidence="2">BIG2 domain-containing protein</fullName>
    </recommendedName>
</protein>
<dbReference type="PANTHER" id="PTHR45632">
    <property type="entry name" value="LD33804P"/>
    <property type="match status" value="1"/>
</dbReference>
<name>A0A6J4LQP1_9BACT</name>
<dbReference type="InterPro" id="IPR006652">
    <property type="entry name" value="Kelch_1"/>
</dbReference>